<dbReference type="SUPFAM" id="SSF53335">
    <property type="entry name" value="S-adenosyl-L-methionine-dependent methyltransferases"/>
    <property type="match status" value="1"/>
</dbReference>
<dbReference type="AlphaFoldDB" id="A0A554LSU6"/>
<feature type="binding site" evidence="7 8">
    <location>
        <position position="85"/>
    </location>
    <ligand>
        <name>S-adenosyl-L-methionine</name>
        <dbReference type="ChEBI" id="CHEBI:59789"/>
    </ligand>
</feature>
<keyword evidence="5 7" id="KW-0949">S-adenosyl-L-methionine</keyword>
<comment type="caution">
    <text evidence="10">The sequence shown here is derived from an EMBL/GenBank/DDBJ whole genome shotgun (WGS) entry which is preliminary data.</text>
</comment>
<dbReference type="SMART" id="SM00650">
    <property type="entry name" value="rADc"/>
    <property type="match status" value="1"/>
</dbReference>
<sequence>MLYKHQKALGQNFLINKAIAAKIVAAGEVEKTDLVLEVGPGKGALTDFLIAASGRVMAVEKDIRLANGLREKYNNQPNVEIIQDDILKFKPTYYLLLTTNYKLISNLPYSITSPFLSKFFISGKIEKPKLAVLMVQKEVAKRLTSLPGEKNRGVLTVLLQSCCQVDYLFTVGRENFQPQPKVDSAVIKIAPRKINLEPSFIAVVKAGFSAKRRKLANSLAGGLGITKASAIAIVQQSGLSVNVRAEDLTTEEWQEVWYNITK</sequence>
<dbReference type="GO" id="GO:0003723">
    <property type="term" value="F:RNA binding"/>
    <property type="evidence" value="ECO:0007669"/>
    <property type="project" value="UniProtKB-UniRule"/>
</dbReference>
<accession>A0A554LSU6</accession>
<feature type="binding site" evidence="7 8">
    <location>
        <position position="60"/>
    </location>
    <ligand>
        <name>S-adenosyl-L-methionine</name>
        <dbReference type="ChEBI" id="CHEBI:59789"/>
    </ligand>
</feature>
<dbReference type="EMBL" id="VMGL01000052">
    <property type="protein sequence ID" value="TSC95916.1"/>
    <property type="molecule type" value="Genomic_DNA"/>
</dbReference>
<dbReference type="Proteomes" id="UP000318711">
    <property type="component" value="Unassembled WGS sequence"/>
</dbReference>
<comment type="subcellular location">
    <subcellularLocation>
        <location evidence="7">Cytoplasm</location>
    </subcellularLocation>
</comment>
<reference evidence="10 11" key="1">
    <citation type="submission" date="2017-07" db="EMBL/GenBank/DDBJ databases">
        <title>Mechanisms for carbon and nitrogen cycling indicate functional differentiation within the Candidate Phyla Radiation.</title>
        <authorList>
            <person name="Danczak R.E."/>
            <person name="Johnston M.D."/>
            <person name="Kenah C."/>
            <person name="Slattery M."/>
            <person name="Wrighton K.C."/>
            <person name="Wilkins M.J."/>
        </authorList>
    </citation>
    <scope>NUCLEOTIDE SEQUENCE [LARGE SCALE GENOMIC DNA]</scope>
    <source>
        <strain evidence="10">Licking1014_2</strain>
    </source>
</reference>
<dbReference type="Pfam" id="PF00398">
    <property type="entry name" value="RrnaAD"/>
    <property type="match status" value="1"/>
</dbReference>
<dbReference type="Gene3D" id="1.10.8.100">
    <property type="entry name" value="Ribosomal RNA adenine dimethylase-like, domain 2"/>
    <property type="match status" value="1"/>
</dbReference>
<gene>
    <name evidence="7" type="primary">rsmA</name>
    <name evidence="7" type="synonym">ksgA</name>
    <name evidence="10" type="ORF">CEN88_411</name>
</gene>
<protein>
    <recommendedName>
        <fullName evidence="7">Ribosomal RNA small subunit methyltransferase A</fullName>
        <ecNumber evidence="7">2.1.1.182</ecNumber>
    </recommendedName>
    <alternativeName>
        <fullName evidence="7">16S rRNA (adenine(1518)-N(6)/adenine(1519)-N(6))-dimethyltransferase</fullName>
    </alternativeName>
    <alternativeName>
        <fullName evidence="7">16S rRNA dimethyladenosine transferase</fullName>
    </alternativeName>
    <alternativeName>
        <fullName evidence="7">16S rRNA dimethylase</fullName>
    </alternativeName>
    <alternativeName>
        <fullName evidence="7">S-adenosylmethionine-6-N', N'-adenosyl(rRNA) dimethyltransferase</fullName>
    </alternativeName>
</protein>
<dbReference type="Gene3D" id="3.40.50.150">
    <property type="entry name" value="Vaccinia Virus protein VP39"/>
    <property type="match status" value="1"/>
</dbReference>
<evidence type="ECO:0000256" key="7">
    <source>
        <dbReference type="HAMAP-Rule" id="MF_00607"/>
    </source>
</evidence>
<feature type="binding site" evidence="7 8">
    <location>
        <position position="39"/>
    </location>
    <ligand>
        <name>S-adenosyl-L-methionine</name>
        <dbReference type="ChEBI" id="CHEBI:59789"/>
    </ligand>
</feature>
<dbReference type="PANTHER" id="PTHR11727">
    <property type="entry name" value="DIMETHYLADENOSINE TRANSFERASE"/>
    <property type="match status" value="1"/>
</dbReference>
<feature type="binding site" evidence="7 8">
    <location>
        <position position="106"/>
    </location>
    <ligand>
        <name>S-adenosyl-L-methionine</name>
        <dbReference type="ChEBI" id="CHEBI:59789"/>
    </ligand>
</feature>
<evidence type="ECO:0000256" key="8">
    <source>
        <dbReference type="PROSITE-ProRule" id="PRU01026"/>
    </source>
</evidence>
<dbReference type="EC" id="2.1.1.182" evidence="7"/>
<comment type="catalytic activity">
    <reaction evidence="7">
        <text>adenosine(1518)/adenosine(1519) in 16S rRNA + 4 S-adenosyl-L-methionine = N(6)-dimethyladenosine(1518)/N(6)-dimethyladenosine(1519) in 16S rRNA + 4 S-adenosyl-L-homocysteine + 4 H(+)</text>
        <dbReference type="Rhea" id="RHEA:19609"/>
        <dbReference type="Rhea" id="RHEA-COMP:10232"/>
        <dbReference type="Rhea" id="RHEA-COMP:10233"/>
        <dbReference type="ChEBI" id="CHEBI:15378"/>
        <dbReference type="ChEBI" id="CHEBI:57856"/>
        <dbReference type="ChEBI" id="CHEBI:59789"/>
        <dbReference type="ChEBI" id="CHEBI:74411"/>
        <dbReference type="ChEBI" id="CHEBI:74493"/>
        <dbReference type="EC" id="2.1.1.182"/>
    </reaction>
</comment>
<evidence type="ECO:0000256" key="5">
    <source>
        <dbReference type="ARBA" id="ARBA00022691"/>
    </source>
</evidence>
<dbReference type="InterPro" id="IPR020596">
    <property type="entry name" value="rRNA_Ade_Mease_Trfase_CS"/>
</dbReference>
<dbReference type="InterPro" id="IPR001737">
    <property type="entry name" value="KsgA/Erm"/>
</dbReference>
<dbReference type="GO" id="GO:0005829">
    <property type="term" value="C:cytosol"/>
    <property type="evidence" value="ECO:0007669"/>
    <property type="project" value="TreeGrafter"/>
</dbReference>
<evidence type="ECO:0000259" key="9">
    <source>
        <dbReference type="SMART" id="SM00650"/>
    </source>
</evidence>
<organism evidence="10 11">
    <name type="scientific">Candidatus Berkelbacteria bacterium Licking1014_2</name>
    <dbReference type="NCBI Taxonomy" id="2017146"/>
    <lineage>
        <taxon>Bacteria</taxon>
        <taxon>Candidatus Berkelbacteria</taxon>
    </lineage>
</organism>
<proteinExistence type="inferred from homology"/>
<evidence type="ECO:0000256" key="1">
    <source>
        <dbReference type="ARBA" id="ARBA00022490"/>
    </source>
</evidence>
<feature type="domain" description="Ribosomal RNA adenine methylase transferase N-terminal" evidence="9">
    <location>
        <begin position="19"/>
        <end position="193"/>
    </location>
</feature>
<feature type="binding site" evidence="7 8">
    <location>
        <position position="14"/>
    </location>
    <ligand>
        <name>S-adenosyl-L-methionine</name>
        <dbReference type="ChEBI" id="CHEBI:59789"/>
    </ligand>
</feature>
<evidence type="ECO:0000256" key="3">
    <source>
        <dbReference type="ARBA" id="ARBA00022603"/>
    </source>
</evidence>
<dbReference type="InterPro" id="IPR029063">
    <property type="entry name" value="SAM-dependent_MTases_sf"/>
</dbReference>
<dbReference type="InterPro" id="IPR011530">
    <property type="entry name" value="rRNA_adenine_dimethylase"/>
</dbReference>
<dbReference type="PROSITE" id="PS51689">
    <property type="entry name" value="SAM_RNA_A_N6_MT"/>
    <property type="match status" value="1"/>
</dbReference>
<comment type="function">
    <text evidence="7">Specifically dimethylates two adjacent adenosines (A1518 and A1519) in the loop of a conserved hairpin near the 3'-end of 16S rRNA in the 30S particle. May play a critical role in biogenesis of 30S subunits.</text>
</comment>
<dbReference type="CDD" id="cd02440">
    <property type="entry name" value="AdoMet_MTases"/>
    <property type="match status" value="1"/>
</dbReference>
<feature type="binding site" evidence="7 8">
    <location>
        <position position="12"/>
    </location>
    <ligand>
        <name>S-adenosyl-L-methionine</name>
        <dbReference type="ChEBI" id="CHEBI:59789"/>
    </ligand>
</feature>
<keyword evidence="6 7" id="KW-0694">RNA-binding</keyword>
<evidence type="ECO:0000313" key="10">
    <source>
        <dbReference type="EMBL" id="TSC95916.1"/>
    </source>
</evidence>
<evidence type="ECO:0000256" key="6">
    <source>
        <dbReference type="ARBA" id="ARBA00022884"/>
    </source>
</evidence>
<dbReference type="HAMAP" id="MF_00607">
    <property type="entry name" value="16SrRNA_methyltr_A"/>
    <property type="match status" value="1"/>
</dbReference>
<dbReference type="PROSITE" id="PS01131">
    <property type="entry name" value="RRNA_A_DIMETH"/>
    <property type="match status" value="1"/>
</dbReference>
<evidence type="ECO:0000256" key="2">
    <source>
        <dbReference type="ARBA" id="ARBA00022552"/>
    </source>
</evidence>
<dbReference type="InterPro" id="IPR020598">
    <property type="entry name" value="rRNA_Ade_methylase_Trfase_N"/>
</dbReference>
<keyword evidence="2 7" id="KW-0698">rRNA processing</keyword>
<evidence type="ECO:0000256" key="4">
    <source>
        <dbReference type="ARBA" id="ARBA00022679"/>
    </source>
</evidence>
<dbReference type="PANTHER" id="PTHR11727:SF7">
    <property type="entry name" value="DIMETHYLADENOSINE TRANSFERASE-RELATED"/>
    <property type="match status" value="1"/>
</dbReference>
<name>A0A554LSU6_9BACT</name>
<comment type="similarity">
    <text evidence="7">Belongs to the class I-like SAM-binding methyltransferase superfamily. rRNA adenine N(6)-methyltransferase family. RsmA subfamily.</text>
</comment>
<dbReference type="InterPro" id="IPR023165">
    <property type="entry name" value="rRNA_Ade_diMease-like_C"/>
</dbReference>
<dbReference type="NCBIfam" id="TIGR00755">
    <property type="entry name" value="ksgA"/>
    <property type="match status" value="1"/>
</dbReference>
<dbReference type="GO" id="GO:0052908">
    <property type="term" value="F:16S rRNA (adenine(1518)-N(6)/adenine(1519)-N(6))-dimethyltransferase activity"/>
    <property type="evidence" value="ECO:0007669"/>
    <property type="project" value="UniProtKB-EC"/>
</dbReference>
<keyword evidence="3 7" id="KW-0489">Methyltransferase</keyword>
<evidence type="ECO:0000313" key="11">
    <source>
        <dbReference type="Proteomes" id="UP000318711"/>
    </source>
</evidence>
<keyword evidence="1 7" id="KW-0963">Cytoplasm</keyword>
<keyword evidence="4 7" id="KW-0808">Transferase</keyword>